<keyword evidence="3" id="KW-1185">Reference proteome</keyword>
<sequence>MLNNDLEFLFEPCNGQRDSSDLNNNKFLSPSFFDPYAHIYGKNVFLAPHGLSFSTSQQFDTNYQSEEPMQLIQEQQHDKQESTQLIQEQQHKQESTQLVNEQESDEESDCCDENNVDIIKVSTEFPSWKSLESALKRYEVEIGFKSIKFRIEHDNNGRYFADTSKRESKKVGCLWQLNVGFRKDINSIVVNKFIEIHNHSLAPYREEFAPSLRTLSQDVLNEIKFLTQEYSLEQRPNCCNSCSEAELEHHWEELLIQYPVGKNYLIQLWKSRQSWAKIYVFTTYCARMQSTQWVKGTNGLIKKEVSAKTTLLNLVKAIQLKLEREAQYQRLSEYKNALPTRGLPSIQSLPNAHEYTEGYLEDEYDALQASLENIINMVNHENIIEIWRVSLFDQHNHNYPHYVILLTDNTHLCICLYIISNSFYCRHFFNVFKMSRNAKFDIKLISKHWYTESMQASDYSVITSTAASEFNTYEEMNQDTYEEVNHVISIHGSNTYRARIHTSIVQKQEYVHGFGIAKNGLKFALENSLVNEFIGLIVRFIGHTGVDTTERMMVDVNKIENPKKLKHKGRPKLTGPMQQSAFQDLDTRQNKSSRITETDSEDEDIEDEDGPIKKMS</sequence>
<organism evidence="2 3">
    <name type="scientific">Gigaspora margarita</name>
    <dbReference type="NCBI Taxonomy" id="4874"/>
    <lineage>
        <taxon>Eukaryota</taxon>
        <taxon>Fungi</taxon>
        <taxon>Fungi incertae sedis</taxon>
        <taxon>Mucoromycota</taxon>
        <taxon>Glomeromycotina</taxon>
        <taxon>Glomeromycetes</taxon>
        <taxon>Diversisporales</taxon>
        <taxon>Gigasporaceae</taxon>
        <taxon>Gigaspora</taxon>
    </lineage>
</organism>
<accession>A0ABN7V3Y6</accession>
<dbReference type="EMBL" id="CAJVQB010009071">
    <property type="protein sequence ID" value="CAG8726356.1"/>
    <property type="molecule type" value="Genomic_DNA"/>
</dbReference>
<dbReference type="PANTHER" id="PTHR47718:SF7">
    <property type="entry name" value="PROTEIN FAR1-RELATED SEQUENCE"/>
    <property type="match status" value="1"/>
</dbReference>
<feature type="region of interest" description="Disordered" evidence="1">
    <location>
        <begin position="562"/>
        <end position="616"/>
    </location>
</feature>
<proteinExistence type="predicted"/>
<gene>
    <name evidence="2" type="ORF">GMARGA_LOCUS13966</name>
</gene>
<dbReference type="PANTHER" id="PTHR47718">
    <property type="entry name" value="OS01G0519700 PROTEIN"/>
    <property type="match status" value="1"/>
</dbReference>
<evidence type="ECO:0000313" key="3">
    <source>
        <dbReference type="Proteomes" id="UP000789901"/>
    </source>
</evidence>
<feature type="region of interest" description="Disordered" evidence="1">
    <location>
        <begin position="71"/>
        <end position="109"/>
    </location>
</feature>
<evidence type="ECO:0000256" key="1">
    <source>
        <dbReference type="SAM" id="MobiDB-lite"/>
    </source>
</evidence>
<evidence type="ECO:0000313" key="2">
    <source>
        <dbReference type="EMBL" id="CAG8726356.1"/>
    </source>
</evidence>
<reference evidence="2 3" key="1">
    <citation type="submission" date="2021-06" db="EMBL/GenBank/DDBJ databases">
        <authorList>
            <person name="Kallberg Y."/>
            <person name="Tangrot J."/>
            <person name="Rosling A."/>
        </authorList>
    </citation>
    <scope>NUCLEOTIDE SEQUENCE [LARGE SCALE GENOMIC DNA]</scope>
    <source>
        <strain evidence="2 3">120-4 pot B 10/14</strain>
    </source>
</reference>
<dbReference type="Proteomes" id="UP000789901">
    <property type="component" value="Unassembled WGS sequence"/>
</dbReference>
<protein>
    <submittedName>
        <fullName evidence="2">25306_t:CDS:1</fullName>
    </submittedName>
</protein>
<feature type="compositionally biased region" description="Acidic residues" evidence="1">
    <location>
        <begin position="598"/>
        <end position="609"/>
    </location>
</feature>
<comment type="caution">
    <text evidence="2">The sequence shown here is derived from an EMBL/GenBank/DDBJ whole genome shotgun (WGS) entry which is preliminary data.</text>
</comment>
<feature type="compositionally biased region" description="Basic and acidic residues" evidence="1">
    <location>
        <begin position="585"/>
        <end position="597"/>
    </location>
</feature>
<name>A0ABN7V3Y6_GIGMA</name>